<keyword evidence="4" id="KW-1185">Reference proteome</keyword>
<gene>
    <name evidence="3" type="ORF">Pla52n_14330</name>
</gene>
<dbReference type="InterPro" id="IPR036188">
    <property type="entry name" value="FAD/NAD-bd_sf"/>
</dbReference>
<dbReference type="Pfam" id="PF00070">
    <property type="entry name" value="Pyr_redox"/>
    <property type="match status" value="1"/>
</dbReference>
<dbReference type="SUPFAM" id="SSF51905">
    <property type="entry name" value="FAD/NAD(P)-binding domain"/>
    <property type="match status" value="1"/>
</dbReference>
<dbReference type="PRINTS" id="PR00411">
    <property type="entry name" value="PNDRDTASEI"/>
</dbReference>
<accession>A0A5C6B1G1</accession>
<organism evidence="3 4">
    <name type="scientific">Stieleria varia</name>
    <dbReference type="NCBI Taxonomy" id="2528005"/>
    <lineage>
        <taxon>Bacteria</taxon>
        <taxon>Pseudomonadati</taxon>
        <taxon>Planctomycetota</taxon>
        <taxon>Planctomycetia</taxon>
        <taxon>Pirellulales</taxon>
        <taxon>Pirellulaceae</taxon>
        <taxon>Stieleria</taxon>
    </lineage>
</organism>
<proteinExistence type="predicted"/>
<dbReference type="RefSeq" id="WP_146518922.1">
    <property type="nucleotide sequence ID" value="NZ_CP151726.1"/>
</dbReference>
<dbReference type="InterPro" id="IPR039648">
    <property type="entry name" value="DHPH_N"/>
</dbReference>
<dbReference type="Proteomes" id="UP000320176">
    <property type="component" value="Unassembled WGS sequence"/>
</dbReference>
<comment type="caution">
    <text evidence="3">The sequence shown here is derived from an EMBL/GenBank/DDBJ whole genome shotgun (WGS) entry which is preliminary data.</text>
</comment>
<feature type="compositionally biased region" description="Acidic residues" evidence="1">
    <location>
        <begin position="131"/>
        <end position="145"/>
    </location>
</feature>
<evidence type="ECO:0000259" key="2">
    <source>
        <dbReference type="Pfam" id="PF00070"/>
    </source>
</evidence>
<reference evidence="3 4" key="1">
    <citation type="submission" date="2019-02" db="EMBL/GenBank/DDBJ databases">
        <title>Deep-cultivation of Planctomycetes and their phenomic and genomic characterization uncovers novel biology.</title>
        <authorList>
            <person name="Wiegand S."/>
            <person name="Jogler M."/>
            <person name="Boedeker C."/>
            <person name="Pinto D."/>
            <person name="Vollmers J."/>
            <person name="Rivas-Marin E."/>
            <person name="Kohn T."/>
            <person name="Peeters S.H."/>
            <person name="Heuer A."/>
            <person name="Rast P."/>
            <person name="Oberbeckmann S."/>
            <person name="Bunk B."/>
            <person name="Jeske O."/>
            <person name="Meyerdierks A."/>
            <person name="Storesund J.E."/>
            <person name="Kallscheuer N."/>
            <person name="Luecker S."/>
            <person name="Lage O.M."/>
            <person name="Pohl T."/>
            <person name="Merkel B.J."/>
            <person name="Hornburger P."/>
            <person name="Mueller R.-W."/>
            <person name="Bruemmer F."/>
            <person name="Labrenz M."/>
            <person name="Spormann A.M."/>
            <person name="Op Den Camp H."/>
            <person name="Overmann J."/>
            <person name="Amann R."/>
            <person name="Jetten M.S.M."/>
            <person name="Mascher T."/>
            <person name="Medema M.H."/>
            <person name="Devos D.P."/>
            <person name="Kaster A.-K."/>
            <person name="Ovreas L."/>
            <person name="Rohde M."/>
            <person name="Galperin M.Y."/>
            <person name="Jogler C."/>
        </authorList>
    </citation>
    <scope>NUCLEOTIDE SEQUENCE [LARGE SCALE GENOMIC DNA]</scope>
    <source>
        <strain evidence="3 4">Pla52n</strain>
    </source>
</reference>
<dbReference type="OrthoDB" id="9773233at2"/>
<evidence type="ECO:0000313" key="4">
    <source>
        <dbReference type="Proteomes" id="UP000320176"/>
    </source>
</evidence>
<evidence type="ECO:0000256" key="1">
    <source>
        <dbReference type="SAM" id="MobiDB-lite"/>
    </source>
</evidence>
<name>A0A5C6B1G1_9BACT</name>
<sequence>MNHPFVLEPPGSIAVIGAGPLGIEAALYGRYLGYDVTVIEAHRVGYSMYQRREEPLPMMPDRCLTPLAISALNAQRGDNAPMTLPVTIGQWINNALLPLTQSDLLSDRVREGCVVTAMDWVPVPEQPSNETNEETGEEDDDEEPPPDFRLTFKRDDGTTETLDVEAVIVATGESDEISRSFSLPAVFHFELGRSGAPSAKVDPERDLHVGWKEIVQIYSQLADREQLDLYRPLRG</sequence>
<dbReference type="AlphaFoldDB" id="A0A5C6B1G1"/>
<feature type="region of interest" description="Disordered" evidence="1">
    <location>
        <begin position="121"/>
        <end position="153"/>
    </location>
</feature>
<feature type="domain" description="Pyridine nucleotide-disulphide oxidoreductase N-terminal" evidence="2">
    <location>
        <begin position="12"/>
        <end position="42"/>
    </location>
</feature>
<evidence type="ECO:0000313" key="3">
    <source>
        <dbReference type="EMBL" id="TWU05718.1"/>
    </source>
</evidence>
<protein>
    <submittedName>
        <fullName evidence="3">Dihydrolipoamide dehydrogenase</fullName>
    </submittedName>
</protein>
<dbReference type="Gene3D" id="3.50.50.60">
    <property type="entry name" value="FAD/NAD(P)-binding domain"/>
    <property type="match status" value="1"/>
</dbReference>
<dbReference type="EMBL" id="SJPN01000002">
    <property type="protein sequence ID" value="TWU05718.1"/>
    <property type="molecule type" value="Genomic_DNA"/>
</dbReference>